<protein>
    <recommendedName>
        <fullName evidence="3">beta-N-acetylhexosaminidase</fullName>
        <ecNumber evidence="3">3.2.1.52</ecNumber>
    </recommendedName>
</protein>
<comment type="similarity">
    <text evidence="2">Belongs to the glycosyl hydrolase 20 family.</text>
</comment>
<evidence type="ECO:0000313" key="7">
    <source>
        <dbReference type="EMBL" id="AZZ39555.1"/>
    </source>
</evidence>
<dbReference type="InterPro" id="IPR017853">
    <property type="entry name" value="GH"/>
</dbReference>
<dbReference type="AlphaFoldDB" id="A0A3T0RZM2"/>
<dbReference type="PANTHER" id="PTHR22600:SF57">
    <property type="entry name" value="BETA-N-ACETYLHEXOSAMINIDASE"/>
    <property type="match status" value="1"/>
</dbReference>
<dbReference type="InterPro" id="IPR025705">
    <property type="entry name" value="Beta_hexosaminidase_sua/sub"/>
</dbReference>
<evidence type="ECO:0000256" key="3">
    <source>
        <dbReference type="ARBA" id="ARBA00012663"/>
    </source>
</evidence>
<dbReference type="GO" id="GO:0004563">
    <property type="term" value="F:beta-N-acetylhexosaminidase activity"/>
    <property type="evidence" value="ECO:0007669"/>
    <property type="project" value="UniProtKB-EC"/>
</dbReference>
<feature type="compositionally biased region" description="Basic and acidic residues" evidence="5">
    <location>
        <begin position="1"/>
        <end position="12"/>
    </location>
</feature>
<evidence type="ECO:0000259" key="6">
    <source>
        <dbReference type="Pfam" id="PF00728"/>
    </source>
</evidence>
<gene>
    <name evidence="7" type="ORF">C0Z10_07115</name>
</gene>
<feature type="region of interest" description="Disordered" evidence="5">
    <location>
        <begin position="1"/>
        <end position="33"/>
    </location>
</feature>
<evidence type="ECO:0000256" key="4">
    <source>
        <dbReference type="ARBA" id="ARBA00022801"/>
    </source>
</evidence>
<dbReference type="PRINTS" id="PR00738">
    <property type="entry name" value="GLHYDRLASE20"/>
</dbReference>
<accession>A0A3T0RZM2</accession>
<reference evidence="8" key="1">
    <citation type="submission" date="2017-12" db="EMBL/GenBank/DDBJ databases">
        <title>Whole genome sequencing of Acidipropionibacterium jensenii strains JS279 and JS280.</title>
        <authorList>
            <person name="Deptula P."/>
            <person name="Laine P."/>
            <person name="Smolander O.-P."/>
            <person name="Paulin L."/>
            <person name="Auvinen P."/>
            <person name="Varmanen P."/>
        </authorList>
    </citation>
    <scope>NUCLEOTIDE SEQUENCE [LARGE SCALE GENOMIC DNA]</scope>
    <source>
        <strain evidence="8">JS280</strain>
    </source>
</reference>
<comment type="catalytic activity">
    <reaction evidence="1">
        <text>Hydrolysis of terminal non-reducing N-acetyl-D-hexosamine residues in N-acetyl-beta-D-hexosaminides.</text>
        <dbReference type="EC" id="3.2.1.52"/>
    </reaction>
</comment>
<dbReference type="InterPro" id="IPR015883">
    <property type="entry name" value="Glyco_hydro_20_cat"/>
</dbReference>
<proteinExistence type="inferred from homology"/>
<dbReference type="Gene3D" id="3.20.20.80">
    <property type="entry name" value="Glycosidases"/>
    <property type="match status" value="1"/>
</dbReference>
<dbReference type="PANTHER" id="PTHR22600">
    <property type="entry name" value="BETA-HEXOSAMINIDASE"/>
    <property type="match status" value="1"/>
</dbReference>
<dbReference type="GO" id="GO:0030203">
    <property type="term" value="P:glycosaminoglycan metabolic process"/>
    <property type="evidence" value="ECO:0007669"/>
    <property type="project" value="TreeGrafter"/>
</dbReference>
<name>A0A3T0RZM2_9ACTN</name>
<feature type="domain" description="Glycoside hydrolase family 20 catalytic" evidence="6">
    <location>
        <begin position="39"/>
        <end position="347"/>
    </location>
</feature>
<evidence type="ECO:0000256" key="1">
    <source>
        <dbReference type="ARBA" id="ARBA00001231"/>
    </source>
</evidence>
<evidence type="ECO:0000256" key="5">
    <source>
        <dbReference type="SAM" id="MobiDB-lite"/>
    </source>
</evidence>
<evidence type="ECO:0000256" key="2">
    <source>
        <dbReference type="ARBA" id="ARBA00006285"/>
    </source>
</evidence>
<dbReference type="KEGG" id="aji:C0Z10_07115"/>
<dbReference type="EC" id="3.2.1.52" evidence="3"/>
<evidence type="ECO:0000313" key="8">
    <source>
        <dbReference type="Proteomes" id="UP000285875"/>
    </source>
</evidence>
<dbReference type="GO" id="GO:0016020">
    <property type="term" value="C:membrane"/>
    <property type="evidence" value="ECO:0007669"/>
    <property type="project" value="TreeGrafter"/>
</dbReference>
<dbReference type="EMBL" id="CP025570">
    <property type="protein sequence ID" value="AZZ39555.1"/>
    <property type="molecule type" value="Genomic_DNA"/>
</dbReference>
<dbReference type="GO" id="GO:0005975">
    <property type="term" value="P:carbohydrate metabolic process"/>
    <property type="evidence" value="ECO:0007669"/>
    <property type="project" value="InterPro"/>
</dbReference>
<sequence>MEHRPGRRDEVRTGCATGDNAGPGSWENNEMSETSGPAFGWRGLGLDVSRHFFGVDDVELVIDLMAEMDLNVLHLHLSDDQGWRIEIPGWPELTERSSGSAVGGDPGGYYTLADWSRICEYAGRHGITVVPESDLPGHTTAALHALPGLNPDGRTPDLHTGIEVGFSTLSTDAPLTDRYIDEVLTQLAELGAGWVHIGGDESKVTPHDQYRALVRRAVDAVHRAGSRVVAWQEAADLLDPGDVIQVWDRGIGWQGVLDAASRGVGVLLSPGDRAYLDMKYDPDTALGLTWAGTIELRDALEWDPRQYIPGLDPAAVVGVEAFLWSETLRTRDDLSYMLLPRLAAFSQVATRGSGIGQWQEFRSAVGRQAQGWTERGLRWHRSAGVDWPD</sequence>
<dbReference type="Pfam" id="PF00728">
    <property type="entry name" value="Glyco_hydro_20"/>
    <property type="match status" value="1"/>
</dbReference>
<dbReference type="Proteomes" id="UP000285875">
    <property type="component" value="Chromosome"/>
</dbReference>
<dbReference type="SUPFAM" id="SSF51445">
    <property type="entry name" value="(Trans)glycosidases"/>
    <property type="match status" value="1"/>
</dbReference>
<dbReference type="CDD" id="cd06568">
    <property type="entry name" value="GH20_SpHex_like"/>
    <property type="match status" value="1"/>
</dbReference>
<organism evidence="7 8">
    <name type="scientific">Acidipropionibacterium jensenii</name>
    <dbReference type="NCBI Taxonomy" id="1749"/>
    <lineage>
        <taxon>Bacteria</taxon>
        <taxon>Bacillati</taxon>
        <taxon>Actinomycetota</taxon>
        <taxon>Actinomycetes</taxon>
        <taxon>Propionibacteriales</taxon>
        <taxon>Propionibacteriaceae</taxon>
        <taxon>Acidipropionibacterium</taxon>
    </lineage>
</organism>
<keyword evidence="4" id="KW-0378">Hydrolase</keyword>